<dbReference type="Gene3D" id="3.40.50.620">
    <property type="entry name" value="HUPs"/>
    <property type="match status" value="1"/>
</dbReference>
<reference evidence="4 5" key="1">
    <citation type="submission" date="2014-03" db="EMBL/GenBank/DDBJ databases">
        <title>Draft genome of the hookworm Oesophagostomum dentatum.</title>
        <authorList>
            <person name="Mitreva M."/>
        </authorList>
    </citation>
    <scope>NUCLEOTIDE SEQUENCE [LARGE SCALE GENOMIC DNA]</scope>
    <source>
        <strain evidence="4 5">OD-Hann</strain>
    </source>
</reference>
<evidence type="ECO:0000313" key="5">
    <source>
        <dbReference type="Proteomes" id="UP000053660"/>
    </source>
</evidence>
<dbReference type="InterPro" id="IPR004821">
    <property type="entry name" value="Cyt_trans-like"/>
</dbReference>
<dbReference type="EC" id="2.7.7.15" evidence="2"/>
<evidence type="ECO:0000259" key="3">
    <source>
        <dbReference type="Pfam" id="PF01467"/>
    </source>
</evidence>
<keyword evidence="5" id="KW-1185">Reference proteome</keyword>
<dbReference type="UniPathway" id="UPA00753">
    <property type="reaction ID" value="UER00739"/>
</dbReference>
<evidence type="ECO:0000313" key="4">
    <source>
        <dbReference type="EMBL" id="KHJ90510.1"/>
    </source>
</evidence>
<evidence type="ECO:0000256" key="2">
    <source>
        <dbReference type="ARBA" id="ARBA00026101"/>
    </source>
</evidence>
<dbReference type="GO" id="GO:0004105">
    <property type="term" value="F:choline-phosphate cytidylyltransferase activity"/>
    <property type="evidence" value="ECO:0007669"/>
    <property type="project" value="UniProtKB-EC"/>
</dbReference>
<dbReference type="OrthoDB" id="17102at2759"/>
<dbReference type="InterPro" id="IPR014729">
    <property type="entry name" value="Rossmann-like_a/b/a_fold"/>
</dbReference>
<dbReference type="NCBIfam" id="TIGR00125">
    <property type="entry name" value="cyt_tran_rel"/>
    <property type="match status" value="1"/>
</dbReference>
<protein>
    <recommendedName>
        <fullName evidence="2">choline-phosphate cytidylyltransferase</fullName>
        <ecNumber evidence="2">2.7.7.15</ecNumber>
    </recommendedName>
</protein>
<feature type="domain" description="Cytidyltransferase-like" evidence="3">
    <location>
        <begin position="10"/>
        <end position="117"/>
    </location>
</feature>
<name>A0A0B1T536_OESDE</name>
<evidence type="ECO:0000256" key="1">
    <source>
        <dbReference type="ARBA" id="ARBA00025706"/>
    </source>
</evidence>
<dbReference type="SUPFAM" id="SSF52374">
    <property type="entry name" value="Nucleotidylyl transferase"/>
    <property type="match status" value="1"/>
</dbReference>
<comment type="pathway">
    <text evidence="1">Phospholipid metabolism; phosphatidylcholine biosynthesis; phosphatidylcholine from phosphocholine: step 1/2.</text>
</comment>
<dbReference type="Proteomes" id="UP000053660">
    <property type="component" value="Unassembled WGS sequence"/>
</dbReference>
<gene>
    <name evidence="4" type="ORF">OESDEN_09647</name>
</gene>
<dbReference type="GO" id="GO:0031210">
    <property type="term" value="F:phosphatidylcholine binding"/>
    <property type="evidence" value="ECO:0007669"/>
    <property type="project" value="TreeGrafter"/>
</dbReference>
<dbReference type="PANTHER" id="PTHR10739">
    <property type="entry name" value="CYTIDYLYLTRANSFERASE"/>
    <property type="match status" value="1"/>
</dbReference>
<accession>A0A0B1T536</accession>
<sequence>PLDRPIHIFTEGVFDLFHYGHARQLRQAKESFPNVIVTAGVCSDDLVVKYKGGPLVMTHDERLTSLKECKYVDHVIDHGMFYPTIELLDKIQADLIAHDELPYACPDSDDCYKPFKEADRFLATQRQV</sequence>
<dbReference type="EMBL" id="KN552952">
    <property type="protein sequence ID" value="KHJ90510.1"/>
    <property type="molecule type" value="Genomic_DNA"/>
</dbReference>
<dbReference type="PANTHER" id="PTHR10739:SF13">
    <property type="entry name" value="CHOLINE-PHOSPHATE CYTIDYLYLTRANSFERASE"/>
    <property type="match status" value="1"/>
</dbReference>
<dbReference type="Pfam" id="PF01467">
    <property type="entry name" value="CTP_transf_like"/>
    <property type="match status" value="1"/>
</dbReference>
<feature type="non-terminal residue" evidence="4">
    <location>
        <position position="1"/>
    </location>
</feature>
<proteinExistence type="predicted"/>
<organism evidence="4 5">
    <name type="scientific">Oesophagostomum dentatum</name>
    <name type="common">Nodular worm</name>
    <dbReference type="NCBI Taxonomy" id="61180"/>
    <lineage>
        <taxon>Eukaryota</taxon>
        <taxon>Metazoa</taxon>
        <taxon>Ecdysozoa</taxon>
        <taxon>Nematoda</taxon>
        <taxon>Chromadorea</taxon>
        <taxon>Rhabditida</taxon>
        <taxon>Rhabditina</taxon>
        <taxon>Rhabditomorpha</taxon>
        <taxon>Strongyloidea</taxon>
        <taxon>Strongylidae</taxon>
        <taxon>Oesophagostomum</taxon>
    </lineage>
</organism>
<keyword evidence="4" id="KW-0808">Transferase</keyword>
<dbReference type="AlphaFoldDB" id="A0A0B1T536"/>
<dbReference type="InterPro" id="IPR045049">
    <property type="entry name" value="Pcy1-like"/>
</dbReference>